<dbReference type="OrthoDB" id="3295174at2"/>
<comment type="caution">
    <text evidence="6">The sequence shown here is derived from an EMBL/GenBank/DDBJ whole genome shotgun (WGS) entry which is preliminary data.</text>
</comment>
<dbReference type="PANTHER" id="PTHR30055">
    <property type="entry name" value="HTH-TYPE TRANSCRIPTIONAL REGULATOR RUTR"/>
    <property type="match status" value="1"/>
</dbReference>
<dbReference type="SUPFAM" id="SSF48498">
    <property type="entry name" value="Tetracyclin repressor-like, C-terminal domain"/>
    <property type="match status" value="1"/>
</dbReference>
<dbReference type="PROSITE" id="PS50977">
    <property type="entry name" value="HTH_TETR_2"/>
    <property type="match status" value="1"/>
</dbReference>
<evidence type="ECO:0000313" key="6">
    <source>
        <dbReference type="EMBL" id="TQL87819.1"/>
    </source>
</evidence>
<proteinExistence type="predicted"/>
<evidence type="ECO:0000256" key="1">
    <source>
        <dbReference type="ARBA" id="ARBA00023015"/>
    </source>
</evidence>
<dbReference type="InterPro" id="IPR036271">
    <property type="entry name" value="Tet_transcr_reg_TetR-rel_C_sf"/>
</dbReference>
<evidence type="ECO:0000256" key="4">
    <source>
        <dbReference type="PROSITE-ProRule" id="PRU00335"/>
    </source>
</evidence>
<dbReference type="Pfam" id="PF21597">
    <property type="entry name" value="TetR_C_43"/>
    <property type="match status" value="1"/>
</dbReference>
<sequence length="197" mass="20884">MDRGEDERSAPRRARRADAAANARSLVSAARELFDEHGPEVALDVVARRAGVGNATLYRHFPTREDLLVAVYEDEAAALCRRGAGLLREPSAGGALFDWLDDLLGHMAGMRALVLAAGGGPGDGHTELFRRSHESLISTAEGLLTRAKTTGAVHPDLAVGDLLALTSAAAIAADGTENARRLLRIMRRGFEMPAPPG</sequence>
<dbReference type="Proteomes" id="UP000316096">
    <property type="component" value="Unassembled WGS sequence"/>
</dbReference>
<evidence type="ECO:0000313" key="7">
    <source>
        <dbReference type="Proteomes" id="UP000316096"/>
    </source>
</evidence>
<dbReference type="SUPFAM" id="SSF46689">
    <property type="entry name" value="Homeodomain-like"/>
    <property type="match status" value="1"/>
</dbReference>
<dbReference type="InterPro" id="IPR001647">
    <property type="entry name" value="HTH_TetR"/>
</dbReference>
<keyword evidence="2 4" id="KW-0238">DNA-binding</keyword>
<protein>
    <submittedName>
        <fullName evidence="6">TetR family transcriptional regulator</fullName>
    </submittedName>
</protein>
<feature type="domain" description="HTH tetR-type" evidence="5">
    <location>
        <begin position="20"/>
        <end position="79"/>
    </location>
</feature>
<name>A0A543BSK4_9ACTN</name>
<dbReference type="PRINTS" id="PR00455">
    <property type="entry name" value="HTHTETR"/>
</dbReference>
<evidence type="ECO:0000259" key="5">
    <source>
        <dbReference type="PROSITE" id="PS50977"/>
    </source>
</evidence>
<dbReference type="GO" id="GO:0000976">
    <property type="term" value="F:transcription cis-regulatory region binding"/>
    <property type="evidence" value="ECO:0007669"/>
    <property type="project" value="TreeGrafter"/>
</dbReference>
<evidence type="ECO:0000256" key="2">
    <source>
        <dbReference type="ARBA" id="ARBA00023125"/>
    </source>
</evidence>
<dbReference type="GO" id="GO:0003700">
    <property type="term" value="F:DNA-binding transcription factor activity"/>
    <property type="evidence" value="ECO:0007669"/>
    <property type="project" value="TreeGrafter"/>
</dbReference>
<keyword evidence="1" id="KW-0805">Transcription regulation</keyword>
<evidence type="ECO:0000256" key="3">
    <source>
        <dbReference type="ARBA" id="ARBA00023163"/>
    </source>
</evidence>
<dbReference type="InterPro" id="IPR050109">
    <property type="entry name" value="HTH-type_TetR-like_transc_reg"/>
</dbReference>
<dbReference type="Gene3D" id="1.10.357.10">
    <property type="entry name" value="Tetracycline Repressor, domain 2"/>
    <property type="match status" value="1"/>
</dbReference>
<keyword evidence="3" id="KW-0804">Transcription</keyword>
<keyword evidence="7" id="KW-1185">Reference proteome</keyword>
<dbReference type="Pfam" id="PF00440">
    <property type="entry name" value="TetR_N"/>
    <property type="match status" value="1"/>
</dbReference>
<reference evidence="6 7" key="1">
    <citation type="submission" date="2019-06" db="EMBL/GenBank/DDBJ databases">
        <title>Sequencing the genomes of 1000 actinobacteria strains.</title>
        <authorList>
            <person name="Klenk H.-P."/>
        </authorList>
    </citation>
    <scope>NUCLEOTIDE SEQUENCE [LARGE SCALE GENOMIC DNA]</scope>
    <source>
        <strain evidence="6 7">DSM 102200</strain>
    </source>
</reference>
<dbReference type="PANTHER" id="PTHR30055:SF234">
    <property type="entry name" value="HTH-TYPE TRANSCRIPTIONAL REGULATOR BETI"/>
    <property type="match status" value="1"/>
</dbReference>
<dbReference type="AlphaFoldDB" id="A0A543BSK4"/>
<dbReference type="RefSeq" id="WP_141963395.1">
    <property type="nucleotide sequence ID" value="NZ_VFOZ01000003.1"/>
</dbReference>
<accession>A0A543BSK4</accession>
<dbReference type="InterPro" id="IPR009057">
    <property type="entry name" value="Homeodomain-like_sf"/>
</dbReference>
<dbReference type="InterPro" id="IPR049445">
    <property type="entry name" value="TetR_SbtR-like_C"/>
</dbReference>
<dbReference type="EMBL" id="VFOZ01000003">
    <property type="protein sequence ID" value="TQL87819.1"/>
    <property type="molecule type" value="Genomic_DNA"/>
</dbReference>
<organism evidence="6 7">
    <name type="scientific">Actinoallomurus bryophytorum</name>
    <dbReference type="NCBI Taxonomy" id="1490222"/>
    <lineage>
        <taxon>Bacteria</taxon>
        <taxon>Bacillati</taxon>
        <taxon>Actinomycetota</taxon>
        <taxon>Actinomycetes</taxon>
        <taxon>Streptosporangiales</taxon>
        <taxon>Thermomonosporaceae</taxon>
        <taxon>Actinoallomurus</taxon>
    </lineage>
</organism>
<feature type="DNA-binding region" description="H-T-H motif" evidence="4">
    <location>
        <begin position="42"/>
        <end position="61"/>
    </location>
</feature>
<gene>
    <name evidence="6" type="ORF">FB559_8428</name>
</gene>